<reference evidence="1 2" key="1">
    <citation type="journal article" date="2013" name="Nature">
        <title>The genomes of four tapeworm species reveal adaptations to parasitism.</title>
        <authorList>
            <person name="Tsai I.J."/>
            <person name="Zarowiecki M."/>
            <person name="Holroyd N."/>
            <person name="Garciarrubio A."/>
            <person name="Sanchez-Flores A."/>
            <person name="Brooks K.L."/>
            <person name="Tracey A."/>
            <person name="Bobes R.J."/>
            <person name="Fragoso G."/>
            <person name="Sciutto E."/>
            <person name="Aslett M."/>
            <person name="Beasley H."/>
            <person name="Bennett H.M."/>
            <person name="Cai J."/>
            <person name="Camicia F."/>
            <person name="Clark R."/>
            <person name="Cucher M."/>
            <person name="De Silva N."/>
            <person name="Day T.A."/>
            <person name="Deplazes P."/>
            <person name="Estrada K."/>
            <person name="Fernandez C."/>
            <person name="Holland P.W."/>
            <person name="Hou J."/>
            <person name="Hu S."/>
            <person name="Huckvale T."/>
            <person name="Hung S.S."/>
            <person name="Kamenetzky L."/>
            <person name="Keane J.A."/>
            <person name="Kiss F."/>
            <person name="Koziol U."/>
            <person name="Lambert O."/>
            <person name="Liu K."/>
            <person name="Luo X."/>
            <person name="Luo Y."/>
            <person name="Macchiaroli N."/>
            <person name="Nichol S."/>
            <person name="Paps J."/>
            <person name="Parkinson J."/>
            <person name="Pouchkina-Stantcheva N."/>
            <person name="Riddiford N."/>
            <person name="Rosenzvit M."/>
            <person name="Salinas G."/>
            <person name="Wasmuth J.D."/>
            <person name="Zamanian M."/>
            <person name="Zheng Y."/>
            <person name="Cai X."/>
            <person name="Soberon X."/>
            <person name="Olson P.D."/>
            <person name="Laclette J.P."/>
            <person name="Brehm K."/>
            <person name="Berriman M."/>
            <person name="Garciarrubio A."/>
            <person name="Bobes R.J."/>
            <person name="Fragoso G."/>
            <person name="Sanchez-Flores A."/>
            <person name="Estrada K."/>
            <person name="Cevallos M.A."/>
            <person name="Morett E."/>
            <person name="Gonzalez V."/>
            <person name="Portillo T."/>
            <person name="Ochoa-Leyva A."/>
            <person name="Jose M.V."/>
            <person name="Sciutto E."/>
            <person name="Landa A."/>
            <person name="Jimenez L."/>
            <person name="Valdes V."/>
            <person name="Carrero J.C."/>
            <person name="Larralde C."/>
            <person name="Morales-Montor J."/>
            <person name="Limon-Lason J."/>
            <person name="Soberon X."/>
            <person name="Laclette J.P."/>
        </authorList>
    </citation>
    <scope>NUCLEOTIDE SEQUENCE [LARGE SCALE GENOMIC DNA]</scope>
</reference>
<protein>
    <submittedName>
        <fullName evidence="1 3">Uncharacterized protein</fullName>
    </submittedName>
</protein>
<dbReference type="AlphaFoldDB" id="A0A068WBK9"/>
<dbReference type="EMBL" id="LK028576">
    <property type="protein sequence ID" value="CDS15758.1"/>
    <property type="molecule type" value="Genomic_DNA"/>
</dbReference>
<evidence type="ECO:0000313" key="2">
    <source>
        <dbReference type="Proteomes" id="UP000492820"/>
    </source>
</evidence>
<proteinExistence type="predicted"/>
<accession>A0A068WBK9</accession>
<dbReference type="Proteomes" id="UP000492820">
    <property type="component" value="Unassembled WGS sequence"/>
</dbReference>
<dbReference type="WBParaSite" id="EgrG_002017300">
    <property type="protein sequence ID" value="EgrG_002017300"/>
    <property type="gene ID" value="EgrG_002017300"/>
</dbReference>
<name>A0A068WBK9_ECHGR</name>
<gene>
    <name evidence="1" type="ORF">EgrG_002017300</name>
</gene>
<reference evidence="3" key="3">
    <citation type="submission" date="2020-10" db="UniProtKB">
        <authorList>
            <consortium name="WormBaseParasite"/>
        </authorList>
    </citation>
    <scope>IDENTIFICATION</scope>
</reference>
<evidence type="ECO:0000313" key="1">
    <source>
        <dbReference type="EMBL" id="CDS15758.1"/>
    </source>
</evidence>
<evidence type="ECO:0000313" key="3">
    <source>
        <dbReference type="WBParaSite" id="EgrG_002017300"/>
    </source>
</evidence>
<reference evidence="1" key="2">
    <citation type="submission" date="2014-06" db="EMBL/GenBank/DDBJ databases">
        <authorList>
            <person name="Aslett M."/>
        </authorList>
    </citation>
    <scope>NUCLEOTIDE SEQUENCE</scope>
</reference>
<organism evidence="1">
    <name type="scientific">Echinococcus granulosus</name>
    <name type="common">Hydatid tapeworm</name>
    <dbReference type="NCBI Taxonomy" id="6210"/>
    <lineage>
        <taxon>Eukaryota</taxon>
        <taxon>Metazoa</taxon>
        <taxon>Spiralia</taxon>
        <taxon>Lophotrochozoa</taxon>
        <taxon>Platyhelminthes</taxon>
        <taxon>Cestoda</taxon>
        <taxon>Eucestoda</taxon>
        <taxon>Cyclophyllidea</taxon>
        <taxon>Taeniidae</taxon>
        <taxon>Echinococcus</taxon>
        <taxon>Echinococcus granulosus group</taxon>
    </lineage>
</organism>
<dbReference type="OrthoDB" id="6244905at2759"/>
<sequence>MLNTKPLWKPGRPNIAYIPGTTALMSRLRKRLLLPTEIARPPTPSFAPIDIIDVAITPLVATKRSIVDLAHPAPKFITACVNGCPARLQLDTTSSITITRKYGVNLVRQSGTGSGTDQSYLQLNIQLEYPVDSRRQSSKGLSQLINLSVLFGLLPITTAKAQETTRLNIMLRQAEWFVDQFKQALLKSRRKRATVDALQRFLLTLSILYEPANHQPH</sequence>